<evidence type="ECO:0000259" key="1">
    <source>
        <dbReference type="PROSITE" id="PS50966"/>
    </source>
</evidence>
<organism evidence="2">
    <name type="scientific">hydrothermal vent metagenome</name>
    <dbReference type="NCBI Taxonomy" id="652676"/>
    <lineage>
        <taxon>unclassified sequences</taxon>
        <taxon>metagenomes</taxon>
        <taxon>ecological metagenomes</taxon>
    </lineage>
</organism>
<proteinExistence type="predicted"/>
<name>A0A160VEV7_9ZZZZ</name>
<dbReference type="PROSITE" id="PS50966">
    <property type="entry name" value="ZF_SWIM"/>
    <property type="match status" value="1"/>
</dbReference>
<protein>
    <recommendedName>
        <fullName evidence="1">SWIM-type domain-containing protein</fullName>
    </recommendedName>
</protein>
<gene>
    <name evidence="2" type="ORF">MGWOODY_Clf178</name>
</gene>
<reference evidence="2" key="1">
    <citation type="submission" date="2015-10" db="EMBL/GenBank/DDBJ databases">
        <authorList>
            <person name="Gilbert D.G."/>
        </authorList>
    </citation>
    <scope>NUCLEOTIDE SEQUENCE</scope>
</reference>
<sequence>MDSSIISKIEKARQYAEEKDRVNITSFAATFKGNHDQYDVRFEDGAWRCDCHFFATREVCSHTMALQRILDEMLTKQPEPV</sequence>
<dbReference type="AlphaFoldDB" id="A0A160VEV7"/>
<dbReference type="InterPro" id="IPR007527">
    <property type="entry name" value="Znf_SWIM"/>
</dbReference>
<accession>A0A160VEV7</accession>
<dbReference type="EMBL" id="FAXA01000391">
    <property type="protein sequence ID" value="CUV03330.1"/>
    <property type="molecule type" value="Genomic_DNA"/>
</dbReference>
<dbReference type="GO" id="GO:0008270">
    <property type="term" value="F:zinc ion binding"/>
    <property type="evidence" value="ECO:0007669"/>
    <property type="project" value="InterPro"/>
</dbReference>
<evidence type="ECO:0000313" key="2">
    <source>
        <dbReference type="EMBL" id="CUV03330.1"/>
    </source>
</evidence>
<feature type="domain" description="SWIM-type" evidence="1">
    <location>
        <begin position="38"/>
        <end position="71"/>
    </location>
</feature>